<protein>
    <submittedName>
        <fullName evidence="8">MATE family efflux transporter</fullName>
    </submittedName>
</protein>
<organism evidence="8 9">
    <name type="scientific">Pseudoalteromonas fenneropenaei</name>
    <dbReference type="NCBI Taxonomy" id="1737459"/>
    <lineage>
        <taxon>Bacteria</taxon>
        <taxon>Pseudomonadati</taxon>
        <taxon>Pseudomonadota</taxon>
        <taxon>Gammaproteobacteria</taxon>
        <taxon>Alteromonadales</taxon>
        <taxon>Pseudoalteromonadaceae</taxon>
        <taxon>Pseudoalteromonas</taxon>
    </lineage>
</organism>
<evidence type="ECO:0000256" key="7">
    <source>
        <dbReference type="SAM" id="Phobius"/>
    </source>
</evidence>
<dbReference type="InterPro" id="IPR052031">
    <property type="entry name" value="Membrane_Transporter-Flippase"/>
</dbReference>
<proteinExistence type="predicted"/>
<feature type="transmembrane region" description="Helical" evidence="7">
    <location>
        <begin position="327"/>
        <end position="351"/>
    </location>
</feature>
<keyword evidence="5 7" id="KW-1133">Transmembrane helix</keyword>
<feature type="transmembrane region" description="Helical" evidence="7">
    <location>
        <begin position="93"/>
        <end position="115"/>
    </location>
</feature>
<reference evidence="9" key="1">
    <citation type="journal article" date="2019" name="Int. J. Syst. Evol. Microbiol.">
        <title>The Global Catalogue of Microorganisms (GCM) 10K type strain sequencing project: providing services to taxonomists for standard genome sequencing and annotation.</title>
        <authorList>
            <consortium name="The Broad Institute Genomics Platform"/>
            <consortium name="The Broad Institute Genome Sequencing Center for Infectious Disease"/>
            <person name="Wu L."/>
            <person name="Ma J."/>
        </authorList>
    </citation>
    <scope>NUCLEOTIDE SEQUENCE [LARGE SCALE GENOMIC DNA]</scope>
    <source>
        <strain evidence="9">KCTC 42730</strain>
    </source>
</reference>
<feature type="transmembrane region" description="Helical" evidence="7">
    <location>
        <begin position="195"/>
        <end position="218"/>
    </location>
</feature>
<comment type="caution">
    <text evidence="8">The sequence shown here is derived from an EMBL/GenBank/DDBJ whole genome shotgun (WGS) entry which is preliminary data.</text>
</comment>
<evidence type="ECO:0000256" key="5">
    <source>
        <dbReference type="ARBA" id="ARBA00022989"/>
    </source>
</evidence>
<keyword evidence="9" id="KW-1185">Reference proteome</keyword>
<dbReference type="PANTHER" id="PTHR43549:SF2">
    <property type="entry name" value="MULTIDRUG RESISTANCE PROTEIN NORM-RELATED"/>
    <property type="match status" value="1"/>
</dbReference>
<evidence type="ECO:0000256" key="3">
    <source>
        <dbReference type="ARBA" id="ARBA00022475"/>
    </source>
</evidence>
<feature type="transmembrane region" description="Helical" evidence="7">
    <location>
        <begin position="422"/>
        <end position="444"/>
    </location>
</feature>
<feature type="transmembrane region" description="Helical" evidence="7">
    <location>
        <begin position="169"/>
        <end position="189"/>
    </location>
</feature>
<evidence type="ECO:0000313" key="8">
    <source>
        <dbReference type="EMBL" id="MFC3033263.1"/>
    </source>
</evidence>
<feature type="transmembrane region" description="Helical" evidence="7">
    <location>
        <begin position="55"/>
        <end position="78"/>
    </location>
</feature>
<feature type="transmembrane region" description="Helical" evidence="7">
    <location>
        <begin position="252"/>
        <end position="273"/>
    </location>
</feature>
<keyword evidence="6 7" id="KW-0472">Membrane</keyword>
<feature type="transmembrane region" description="Helical" evidence="7">
    <location>
        <begin position="139"/>
        <end position="157"/>
    </location>
</feature>
<feature type="transmembrane region" description="Helical" evidence="7">
    <location>
        <begin position="394"/>
        <end position="416"/>
    </location>
</feature>
<feature type="transmembrane region" description="Helical" evidence="7">
    <location>
        <begin position="285"/>
        <end position="306"/>
    </location>
</feature>
<keyword evidence="3" id="KW-1003">Cell membrane</keyword>
<dbReference type="EMBL" id="JBHRSD010000018">
    <property type="protein sequence ID" value="MFC3033263.1"/>
    <property type="molecule type" value="Genomic_DNA"/>
</dbReference>
<gene>
    <name evidence="8" type="ORF">ACFOEE_12100</name>
</gene>
<dbReference type="Proteomes" id="UP001595453">
    <property type="component" value="Unassembled WGS sequence"/>
</dbReference>
<dbReference type="Pfam" id="PF01554">
    <property type="entry name" value="MatE"/>
    <property type="match status" value="2"/>
</dbReference>
<keyword evidence="4 7" id="KW-0812">Transmembrane</keyword>
<evidence type="ECO:0000256" key="6">
    <source>
        <dbReference type="ARBA" id="ARBA00023136"/>
    </source>
</evidence>
<feature type="transmembrane region" description="Helical" evidence="7">
    <location>
        <begin position="363"/>
        <end position="387"/>
    </location>
</feature>
<dbReference type="InterPro" id="IPR002528">
    <property type="entry name" value="MATE_fam"/>
</dbReference>
<sequence>MSQVDFTSADVRKNLIRFSIPMLLLSILDYLAVFVDLSWLLAMSELQQLPTSLKLSFTVVGLLEAVLAGTLSAVYIYANQAYGNKDFKAAQHLINYGFGIALLIGLFVGGCGLWFGDSIVAMFGVEEMIQSQTVRYLDIFWYGYPIILLYIYSGLIAKMSGNLSVIIKFRVATFFFNLALTPIFILYGQAHNLDLLQMAALSTILSRALGLVLVLYLVKRHQVFPFKLAIDFFPKPVFKQWKAMYKLGGAETINSLSLSLSFFLFFLAVSYFQPGVFETVTVAQYMTGFFHSIFLGVLSSLIPFTAQNAGNKNLHNIDTGVEWMTRYTFLACLVVVLPYMLFSSYFAQLFVSDPRAIADISTYVYFTAIPWAFLIASFPYIFAIIGLGDTKGTLWLTIWSMYIANLLPLILVLNFVGDSLVYVALAEGGAHILTFFGCRAYYLYRKNKISLQWQPLTNTPSQHSTKEEALA</sequence>
<keyword evidence="2" id="KW-0813">Transport</keyword>
<evidence type="ECO:0000256" key="4">
    <source>
        <dbReference type="ARBA" id="ARBA00022692"/>
    </source>
</evidence>
<evidence type="ECO:0000256" key="1">
    <source>
        <dbReference type="ARBA" id="ARBA00004651"/>
    </source>
</evidence>
<feature type="transmembrane region" description="Helical" evidence="7">
    <location>
        <begin position="22"/>
        <end position="43"/>
    </location>
</feature>
<dbReference type="RefSeq" id="WP_377124571.1">
    <property type="nucleotide sequence ID" value="NZ_JBHRSD010000018.1"/>
</dbReference>
<dbReference type="PANTHER" id="PTHR43549">
    <property type="entry name" value="MULTIDRUG RESISTANCE PROTEIN YPNP-RELATED"/>
    <property type="match status" value="1"/>
</dbReference>
<evidence type="ECO:0000256" key="2">
    <source>
        <dbReference type="ARBA" id="ARBA00022448"/>
    </source>
</evidence>
<comment type="subcellular location">
    <subcellularLocation>
        <location evidence="1">Cell membrane</location>
        <topology evidence="1">Multi-pass membrane protein</topology>
    </subcellularLocation>
</comment>
<evidence type="ECO:0000313" key="9">
    <source>
        <dbReference type="Proteomes" id="UP001595453"/>
    </source>
</evidence>
<name>A0ABV7CL78_9GAMM</name>
<accession>A0ABV7CL78</accession>